<name>W9CNR8_SCLBF</name>
<dbReference type="EMBL" id="AYSA01000041">
    <property type="protein sequence ID" value="ESZ98437.1"/>
    <property type="molecule type" value="Genomic_DNA"/>
</dbReference>
<gene>
    <name evidence="2" type="ORF">SBOR_1099</name>
</gene>
<evidence type="ECO:0000256" key="1">
    <source>
        <dbReference type="SAM" id="MobiDB-lite"/>
    </source>
</evidence>
<reference evidence="2 3" key="1">
    <citation type="journal article" date="2014" name="Genome Announc.">
        <title>Draft genome sequence of Sclerotinia borealis, a psychrophilic plant pathogenic fungus.</title>
        <authorList>
            <person name="Mardanov A.V."/>
            <person name="Beletsky A.V."/>
            <person name="Kadnikov V.V."/>
            <person name="Ignatov A.N."/>
            <person name="Ravin N.V."/>
        </authorList>
    </citation>
    <scope>NUCLEOTIDE SEQUENCE [LARGE SCALE GENOMIC DNA]</scope>
    <source>
        <strain evidence="3">F-4157</strain>
    </source>
</reference>
<evidence type="ECO:0000313" key="2">
    <source>
        <dbReference type="EMBL" id="ESZ98437.1"/>
    </source>
</evidence>
<feature type="compositionally biased region" description="Polar residues" evidence="1">
    <location>
        <begin position="79"/>
        <end position="89"/>
    </location>
</feature>
<dbReference type="AlphaFoldDB" id="W9CNR8"/>
<dbReference type="Proteomes" id="UP000019487">
    <property type="component" value="Unassembled WGS sequence"/>
</dbReference>
<proteinExistence type="predicted"/>
<organism evidence="2 3">
    <name type="scientific">Sclerotinia borealis (strain F-4128)</name>
    <dbReference type="NCBI Taxonomy" id="1432307"/>
    <lineage>
        <taxon>Eukaryota</taxon>
        <taxon>Fungi</taxon>
        <taxon>Dikarya</taxon>
        <taxon>Ascomycota</taxon>
        <taxon>Pezizomycotina</taxon>
        <taxon>Leotiomycetes</taxon>
        <taxon>Helotiales</taxon>
        <taxon>Sclerotiniaceae</taxon>
        <taxon>Sclerotinia</taxon>
    </lineage>
</organism>
<sequence>MARKRAKGDAPCKIKSNSTLTVEHGGKPNDIFTRYAGFTRNSDRWIPPTTRNQRQSSSSSSCSSSSTSPNKEESRPSEASDQATDTCGNTEAEPLRSGSRSAGKEIAKGSNYRIETEYLPSSATHASFGFDNWNHVVLTQLPEKIKDGIRTLLEKGWEPGIRREGICYDDERYFFKLNRRPFTSGNTYEVTRMVRNVIAYLASESWLVQPVPLLLSPYDTLNFRKCPKPLPKCYWLAITYGFAGRWHIRDQLCVLGGADELINTIRLTLREMKLVSKLKNEDYDSVKGWHQFPVKGSFLREGGWARKKIMLLRLMERLEERGWVIYVGYHRVYHANSDIEKKVGTWICVKSREWTSTNPVRISWNN</sequence>
<dbReference type="HOGENOM" id="CLU_756853_0_0_1"/>
<comment type="caution">
    <text evidence="2">The sequence shown here is derived from an EMBL/GenBank/DDBJ whole genome shotgun (WGS) entry which is preliminary data.</text>
</comment>
<accession>W9CNR8</accession>
<evidence type="ECO:0000313" key="3">
    <source>
        <dbReference type="Proteomes" id="UP000019487"/>
    </source>
</evidence>
<protein>
    <submittedName>
        <fullName evidence="2">Uncharacterized protein</fullName>
    </submittedName>
</protein>
<dbReference type="OrthoDB" id="3505637at2759"/>
<dbReference type="STRING" id="1432307.W9CNR8"/>
<feature type="compositionally biased region" description="Low complexity" evidence="1">
    <location>
        <begin position="56"/>
        <end position="68"/>
    </location>
</feature>
<keyword evidence="3" id="KW-1185">Reference proteome</keyword>
<feature type="region of interest" description="Disordered" evidence="1">
    <location>
        <begin position="1"/>
        <end position="104"/>
    </location>
</feature>